<evidence type="ECO:0000256" key="6">
    <source>
        <dbReference type="ARBA" id="ARBA00022824"/>
    </source>
</evidence>
<evidence type="ECO:0000256" key="8">
    <source>
        <dbReference type="ARBA" id="ARBA00022980"/>
    </source>
</evidence>
<keyword evidence="6" id="KW-0256">Endoplasmic reticulum</keyword>
<keyword evidence="9" id="KW-0687">Ribonucleoprotein</keyword>
<evidence type="ECO:0000256" key="11">
    <source>
        <dbReference type="ARBA" id="ARBA00035455"/>
    </source>
</evidence>
<dbReference type="FunFam" id="4.10.830.10:FF:000002">
    <property type="entry name" value="40S ribosomal protein S29"/>
    <property type="match status" value="1"/>
</dbReference>
<evidence type="ECO:0000256" key="5">
    <source>
        <dbReference type="ARBA" id="ARBA00011542"/>
    </source>
</evidence>
<dbReference type="PROSITE" id="PS00527">
    <property type="entry name" value="RIBOSOMAL_S14"/>
    <property type="match status" value="1"/>
</dbReference>
<comment type="similarity">
    <text evidence="4">Belongs to the universal ribosomal protein uS14 family.</text>
</comment>
<dbReference type="AlphaFoldDB" id="A0A7R8ZAR6"/>
<evidence type="ECO:0000256" key="7">
    <source>
        <dbReference type="ARBA" id="ARBA00022833"/>
    </source>
</evidence>
<sequence length="169" mass="18158">MDSRTSGSVTLPCLIQPNVSRACANGHGLIRKYGLNLCRQCFREYAGDIGFKKMYGSSWLIPRGSRCVANTRCPLCNSVLPKAPPEGCPDIHEESHSGKLLKKGASDVVFECCAHAHIGEGLVKKAGLPGRESTVALAVPALALFPNVEHLVRRLLLALPSSSCEADKF</sequence>
<accession>A0A7R8ZAR6</accession>
<dbReference type="GO" id="GO:0008270">
    <property type="term" value="F:zinc ion binding"/>
    <property type="evidence" value="ECO:0007669"/>
    <property type="project" value="InterPro"/>
</dbReference>
<comment type="cofactor">
    <cofactor evidence="1">
        <name>Zn(2+)</name>
        <dbReference type="ChEBI" id="CHEBI:29105"/>
    </cofactor>
</comment>
<dbReference type="EMBL" id="OA566953">
    <property type="protein sequence ID" value="CAD7199675.1"/>
    <property type="molecule type" value="Genomic_DNA"/>
</dbReference>
<evidence type="ECO:0000256" key="3">
    <source>
        <dbReference type="ARBA" id="ARBA00004514"/>
    </source>
</evidence>
<dbReference type="InterPro" id="IPR018271">
    <property type="entry name" value="Ribosomal_uS14_CS"/>
</dbReference>
<dbReference type="GO" id="GO:0003735">
    <property type="term" value="F:structural constituent of ribosome"/>
    <property type="evidence" value="ECO:0007669"/>
    <property type="project" value="InterPro"/>
</dbReference>
<dbReference type="Pfam" id="PF00253">
    <property type="entry name" value="Ribosomal_S14"/>
    <property type="match status" value="1"/>
</dbReference>
<dbReference type="InterPro" id="IPR043140">
    <property type="entry name" value="Ribosomal_uS14_sf"/>
</dbReference>
<comment type="subunit">
    <text evidence="5">Component of the 40S small ribosomal subunit.</text>
</comment>
<dbReference type="GO" id="GO:0005791">
    <property type="term" value="C:rough endoplasmic reticulum"/>
    <property type="evidence" value="ECO:0007669"/>
    <property type="project" value="UniProtKB-SubCell"/>
</dbReference>
<evidence type="ECO:0000256" key="1">
    <source>
        <dbReference type="ARBA" id="ARBA00001947"/>
    </source>
</evidence>
<protein>
    <recommendedName>
        <fullName evidence="10">Small ribosomal subunit protein uS14</fullName>
    </recommendedName>
    <alternativeName>
        <fullName evidence="11">40S ribosomal protein S29</fullName>
    </alternativeName>
</protein>
<name>A0A7R8ZAR6_TIMDO</name>
<dbReference type="PANTHER" id="PTHR12010">
    <property type="entry name" value="40S RIBOSOMAL PROTEIN S29"/>
    <property type="match status" value="1"/>
</dbReference>
<evidence type="ECO:0000256" key="10">
    <source>
        <dbReference type="ARBA" id="ARBA00035167"/>
    </source>
</evidence>
<reference evidence="12" key="1">
    <citation type="submission" date="2020-11" db="EMBL/GenBank/DDBJ databases">
        <authorList>
            <person name="Tran Van P."/>
        </authorList>
    </citation>
    <scope>NUCLEOTIDE SEQUENCE</scope>
</reference>
<dbReference type="InterPro" id="IPR001209">
    <property type="entry name" value="Ribosomal_uS14"/>
</dbReference>
<dbReference type="GO" id="GO:0002181">
    <property type="term" value="P:cytoplasmic translation"/>
    <property type="evidence" value="ECO:0007669"/>
    <property type="project" value="TreeGrafter"/>
</dbReference>
<evidence type="ECO:0000256" key="4">
    <source>
        <dbReference type="ARBA" id="ARBA00009083"/>
    </source>
</evidence>
<proteinExistence type="inferred from homology"/>
<keyword evidence="8" id="KW-0689">Ribosomal protein</keyword>
<comment type="subcellular location">
    <subcellularLocation>
        <location evidence="3">Cytoplasm</location>
        <location evidence="3">Cytosol</location>
    </subcellularLocation>
    <subcellularLocation>
        <location evidence="2">Rough endoplasmic reticulum</location>
    </subcellularLocation>
</comment>
<dbReference type="PANTHER" id="PTHR12010:SF2">
    <property type="entry name" value="40S RIBOSOMAL PROTEIN S29"/>
    <property type="match status" value="1"/>
</dbReference>
<evidence type="ECO:0000256" key="2">
    <source>
        <dbReference type="ARBA" id="ARBA00004427"/>
    </source>
</evidence>
<keyword evidence="7" id="KW-0862">Zinc</keyword>
<dbReference type="NCBIfam" id="NF004424">
    <property type="entry name" value="PRK05766.1"/>
    <property type="match status" value="1"/>
</dbReference>
<dbReference type="Gene3D" id="4.10.830.10">
    <property type="entry name" value="30s Ribosomal Protein S14, Chain N"/>
    <property type="match status" value="1"/>
</dbReference>
<evidence type="ECO:0000313" key="12">
    <source>
        <dbReference type="EMBL" id="CAD7199675.1"/>
    </source>
</evidence>
<gene>
    <name evidence="12" type="ORF">TDIB3V08_LOCUS5921</name>
</gene>
<evidence type="ECO:0000256" key="9">
    <source>
        <dbReference type="ARBA" id="ARBA00023274"/>
    </source>
</evidence>
<organism evidence="12">
    <name type="scientific">Timema douglasi</name>
    <name type="common">Walking stick</name>
    <dbReference type="NCBI Taxonomy" id="61478"/>
    <lineage>
        <taxon>Eukaryota</taxon>
        <taxon>Metazoa</taxon>
        <taxon>Ecdysozoa</taxon>
        <taxon>Arthropoda</taxon>
        <taxon>Hexapoda</taxon>
        <taxon>Insecta</taxon>
        <taxon>Pterygota</taxon>
        <taxon>Neoptera</taxon>
        <taxon>Polyneoptera</taxon>
        <taxon>Phasmatodea</taxon>
        <taxon>Timematodea</taxon>
        <taxon>Timematoidea</taxon>
        <taxon>Timematidae</taxon>
        <taxon>Timema</taxon>
    </lineage>
</organism>
<dbReference type="GO" id="GO:0022627">
    <property type="term" value="C:cytosolic small ribosomal subunit"/>
    <property type="evidence" value="ECO:0007669"/>
    <property type="project" value="TreeGrafter"/>
</dbReference>
<dbReference type="InterPro" id="IPR039744">
    <property type="entry name" value="RIbosomal_uS14_euk_arc"/>
</dbReference>